<dbReference type="EMBL" id="JACVVK020000093">
    <property type="protein sequence ID" value="KAK7493449.1"/>
    <property type="molecule type" value="Genomic_DNA"/>
</dbReference>
<evidence type="ECO:0000313" key="3">
    <source>
        <dbReference type="Proteomes" id="UP001519460"/>
    </source>
</evidence>
<comment type="caution">
    <text evidence="2">The sequence shown here is derived from an EMBL/GenBank/DDBJ whole genome shotgun (WGS) entry which is preliminary data.</text>
</comment>
<evidence type="ECO:0000256" key="1">
    <source>
        <dbReference type="SAM" id="MobiDB-lite"/>
    </source>
</evidence>
<sequence>MEPDGKLEWLPEGRGWFLDKIRASEKDDGWARGPVISSLLTRGRSEPGEDIASTLAMCILPNLLRAGWARVVYRGLSVILQRGLRVFQVVTLARTIWKLATLSAGGSKAHPEVVKTSRDSRDPRELHGGIGKVSKSLL</sequence>
<feature type="region of interest" description="Disordered" evidence="1">
    <location>
        <begin position="110"/>
        <end position="138"/>
    </location>
</feature>
<feature type="non-terminal residue" evidence="2">
    <location>
        <position position="138"/>
    </location>
</feature>
<dbReference type="Proteomes" id="UP001519460">
    <property type="component" value="Unassembled WGS sequence"/>
</dbReference>
<feature type="compositionally biased region" description="Basic and acidic residues" evidence="1">
    <location>
        <begin position="110"/>
        <end position="127"/>
    </location>
</feature>
<organism evidence="2 3">
    <name type="scientific">Batillaria attramentaria</name>
    <dbReference type="NCBI Taxonomy" id="370345"/>
    <lineage>
        <taxon>Eukaryota</taxon>
        <taxon>Metazoa</taxon>
        <taxon>Spiralia</taxon>
        <taxon>Lophotrochozoa</taxon>
        <taxon>Mollusca</taxon>
        <taxon>Gastropoda</taxon>
        <taxon>Caenogastropoda</taxon>
        <taxon>Sorbeoconcha</taxon>
        <taxon>Cerithioidea</taxon>
        <taxon>Batillariidae</taxon>
        <taxon>Batillaria</taxon>
    </lineage>
</organism>
<accession>A0ABD0L2T1</accession>
<keyword evidence="3" id="KW-1185">Reference proteome</keyword>
<protein>
    <submittedName>
        <fullName evidence="2">Uncharacterized protein</fullName>
    </submittedName>
</protein>
<reference evidence="2 3" key="1">
    <citation type="journal article" date="2023" name="Sci. Data">
        <title>Genome assembly of the Korean intertidal mud-creeper Batillaria attramentaria.</title>
        <authorList>
            <person name="Patra A.K."/>
            <person name="Ho P.T."/>
            <person name="Jun S."/>
            <person name="Lee S.J."/>
            <person name="Kim Y."/>
            <person name="Won Y.J."/>
        </authorList>
    </citation>
    <scope>NUCLEOTIDE SEQUENCE [LARGE SCALE GENOMIC DNA]</scope>
    <source>
        <strain evidence="2">Wonlab-2016</strain>
    </source>
</reference>
<name>A0ABD0L2T1_9CAEN</name>
<proteinExistence type="predicted"/>
<dbReference type="AlphaFoldDB" id="A0ABD0L2T1"/>
<gene>
    <name evidence="2" type="ORF">BaRGS_00015349</name>
</gene>
<evidence type="ECO:0000313" key="2">
    <source>
        <dbReference type="EMBL" id="KAK7493449.1"/>
    </source>
</evidence>